<dbReference type="Pfam" id="PF22241">
    <property type="entry name" value="PSMD12-CSN4_N"/>
    <property type="match status" value="2"/>
</dbReference>
<keyword evidence="6" id="KW-1185">Reference proteome</keyword>
<dbReference type="GO" id="GO:0008541">
    <property type="term" value="C:proteasome regulatory particle, lid subcomplex"/>
    <property type="evidence" value="ECO:0007669"/>
    <property type="project" value="TreeGrafter"/>
</dbReference>
<feature type="region of interest" description="Disordered" evidence="3">
    <location>
        <begin position="417"/>
        <end position="437"/>
    </location>
</feature>
<dbReference type="Pfam" id="PF01399">
    <property type="entry name" value="PCI"/>
    <property type="match status" value="1"/>
</dbReference>
<dbReference type="GO" id="GO:0005634">
    <property type="term" value="C:nucleus"/>
    <property type="evidence" value="ECO:0007669"/>
    <property type="project" value="UniProtKB-ARBA"/>
</dbReference>
<organism evidence="5 6">
    <name type="scientific">Ustilago trichophora</name>
    <dbReference type="NCBI Taxonomy" id="86804"/>
    <lineage>
        <taxon>Eukaryota</taxon>
        <taxon>Fungi</taxon>
        <taxon>Dikarya</taxon>
        <taxon>Basidiomycota</taxon>
        <taxon>Ustilaginomycotina</taxon>
        <taxon>Ustilaginomycetes</taxon>
        <taxon>Ustilaginales</taxon>
        <taxon>Ustilaginaceae</taxon>
        <taxon>Ustilago</taxon>
    </lineage>
</organism>
<protein>
    <submittedName>
        <fullName evidence="5">Probable RPN5 - 26S proteasome regulatory subunit</fullName>
    </submittedName>
</protein>
<dbReference type="Pfam" id="PF18098">
    <property type="entry name" value="RPN5_C"/>
    <property type="match status" value="1"/>
</dbReference>
<evidence type="ECO:0000256" key="1">
    <source>
        <dbReference type="ARBA" id="ARBA00006397"/>
    </source>
</evidence>
<dbReference type="InterPro" id="IPR054559">
    <property type="entry name" value="PSMD12-CSN4-like_N"/>
</dbReference>
<accession>A0A5C3DUQ5</accession>
<evidence type="ECO:0000313" key="5">
    <source>
        <dbReference type="EMBL" id="SPO21167.1"/>
    </source>
</evidence>
<dbReference type="SUPFAM" id="SSF46785">
    <property type="entry name" value="Winged helix' DNA-binding domain"/>
    <property type="match status" value="1"/>
</dbReference>
<dbReference type="EMBL" id="OOIN01000002">
    <property type="protein sequence ID" value="SPO21167.1"/>
    <property type="molecule type" value="Genomic_DNA"/>
</dbReference>
<dbReference type="PANTHER" id="PTHR10855">
    <property type="entry name" value="26S PROTEASOME NON-ATPASE REGULATORY SUBUNIT 12/COP9 SIGNALOSOME COMPLEX SUBUNIT 4"/>
    <property type="match status" value="1"/>
</dbReference>
<evidence type="ECO:0000313" key="6">
    <source>
        <dbReference type="Proteomes" id="UP000324022"/>
    </source>
</evidence>
<dbReference type="PANTHER" id="PTHR10855:SF1">
    <property type="entry name" value="26S PROTEASOME NON-ATPASE REGULATORY SUBUNIT 12"/>
    <property type="match status" value="1"/>
</dbReference>
<dbReference type="InterPro" id="IPR040896">
    <property type="entry name" value="RPN5_C"/>
</dbReference>
<dbReference type="FunFam" id="1.10.10.10:FF:000070">
    <property type="entry name" value="26S proteasome non-ATPase regulatory subunit 12"/>
    <property type="match status" value="1"/>
</dbReference>
<feature type="region of interest" description="Disordered" evidence="3">
    <location>
        <begin position="116"/>
        <end position="179"/>
    </location>
</feature>
<evidence type="ECO:0000256" key="3">
    <source>
        <dbReference type="SAM" id="MobiDB-lite"/>
    </source>
</evidence>
<dbReference type="SMART" id="SM00088">
    <property type="entry name" value="PINT"/>
    <property type="match status" value="1"/>
</dbReference>
<name>A0A5C3DUQ5_9BASI</name>
<dbReference type="InterPro" id="IPR036388">
    <property type="entry name" value="WH-like_DNA-bd_sf"/>
</dbReference>
<dbReference type="PROSITE" id="PS50250">
    <property type="entry name" value="PCI"/>
    <property type="match status" value="1"/>
</dbReference>
<gene>
    <name evidence="5" type="ORF">UTRI_00644</name>
</gene>
<sequence>MSAPEKKQEADFTAEVDSLISEAQSLASSNQLSLALEKVFALEKKSRNAADLTSTTRLLLLAILLVRNSPSPQKTNWDLLSDTVTSLSKKHGQLKMATTRMVQLVMCFLYPAVDPEEERRREQEAKDEEMKDLAAEKAKKEAEKAAKKEKDEGKKESKEALDARKRQEAAEEREREKVGAQNAKVLELMDAGKRIGDAGVTEEIRMKIVELLRTVTEGKIFVEVERARVTLLLSKMLYAKNKVHEAADALQDLAVETFGSMDRREKVEFILEQMRLNYERNDLAKMAIVSKKINTKLFENPKHQDLKLRYYDLMVEYALREDKFLDICKYYREIYDTPSVKEDEERKREVLRNVVVFLALAKYDNEQSDLMARVEGMGADLELVPEHRNLLKCFTTPELMRWPGIETLYGPMLRQSPTFSPNPPTRSSCSQAEVDGKQLKDGNHRWEELHKRVVEHNIRVISNYYTRITLKRLSELLDLSPAQSESSLADLVSSGTIFAKMDRPAGLVNFEKRKSNADILNAWSGDMNKLMSTVEKVTHLVEKEWAIHRAGIRG</sequence>
<dbReference type="OrthoDB" id="268763at2759"/>
<feature type="domain" description="PCI" evidence="4">
    <location>
        <begin position="326"/>
        <end position="515"/>
    </location>
</feature>
<dbReference type="Gene3D" id="1.10.10.10">
    <property type="entry name" value="Winged helix-like DNA-binding domain superfamily/Winged helix DNA-binding domain"/>
    <property type="match status" value="1"/>
</dbReference>
<evidence type="ECO:0000256" key="2">
    <source>
        <dbReference type="ARBA" id="ARBA00022942"/>
    </source>
</evidence>
<dbReference type="InterPro" id="IPR036390">
    <property type="entry name" value="WH_DNA-bd_sf"/>
</dbReference>
<dbReference type="GO" id="GO:0005737">
    <property type="term" value="C:cytoplasm"/>
    <property type="evidence" value="ECO:0007669"/>
    <property type="project" value="TreeGrafter"/>
</dbReference>
<dbReference type="InterPro" id="IPR000717">
    <property type="entry name" value="PCI_dom"/>
</dbReference>
<reference evidence="5 6" key="1">
    <citation type="submission" date="2018-03" db="EMBL/GenBank/DDBJ databases">
        <authorList>
            <person name="Guldener U."/>
        </authorList>
    </citation>
    <scope>NUCLEOTIDE SEQUENCE [LARGE SCALE GENOMIC DNA]</scope>
    <source>
        <strain evidence="5 6">NBRC100155</strain>
    </source>
</reference>
<dbReference type="Proteomes" id="UP000324022">
    <property type="component" value="Unassembled WGS sequence"/>
</dbReference>
<proteinExistence type="inferred from homology"/>
<keyword evidence="2 5" id="KW-0647">Proteasome</keyword>
<feature type="compositionally biased region" description="Polar residues" evidence="3">
    <location>
        <begin position="417"/>
        <end position="431"/>
    </location>
</feature>
<feature type="compositionally biased region" description="Basic and acidic residues" evidence="3">
    <location>
        <begin position="117"/>
        <end position="178"/>
    </location>
</feature>
<comment type="similarity">
    <text evidence="1">Belongs to the proteasome subunit p55 family.</text>
</comment>
<evidence type="ECO:0000259" key="4">
    <source>
        <dbReference type="PROSITE" id="PS50250"/>
    </source>
</evidence>
<dbReference type="AlphaFoldDB" id="A0A5C3DUQ5"/>
<dbReference type="InterPro" id="IPR040134">
    <property type="entry name" value="PSMD12/CSN4"/>
</dbReference>